<dbReference type="OrthoDB" id="6028354at2"/>
<evidence type="ECO:0000313" key="2">
    <source>
        <dbReference type="EMBL" id="RUL76105.1"/>
    </source>
</evidence>
<dbReference type="EMBL" id="RYYV01000006">
    <property type="protein sequence ID" value="RUL76105.1"/>
    <property type="molecule type" value="Genomic_DNA"/>
</dbReference>
<dbReference type="RefSeq" id="WP_126684669.1">
    <property type="nucleotide sequence ID" value="NZ_RYYV01000006.1"/>
</dbReference>
<evidence type="ECO:0000313" key="3">
    <source>
        <dbReference type="Proteomes" id="UP000274358"/>
    </source>
</evidence>
<name>A0A3S0PIX2_9GAMM</name>
<keyword evidence="1" id="KW-0732">Signal</keyword>
<proteinExistence type="predicted"/>
<feature type="signal peptide" evidence="1">
    <location>
        <begin position="1"/>
        <end position="27"/>
    </location>
</feature>
<accession>A0A3S0PIX2</accession>
<protein>
    <submittedName>
        <fullName evidence="2">Uncharacterized protein</fullName>
    </submittedName>
</protein>
<evidence type="ECO:0000256" key="1">
    <source>
        <dbReference type="SAM" id="SignalP"/>
    </source>
</evidence>
<gene>
    <name evidence="2" type="ORF">EKH80_10360</name>
</gene>
<dbReference type="AlphaFoldDB" id="A0A3S0PIX2"/>
<organism evidence="2 3">
    <name type="scientific">Dyella choica</name>
    <dbReference type="NCBI Taxonomy" id="1927959"/>
    <lineage>
        <taxon>Bacteria</taxon>
        <taxon>Pseudomonadati</taxon>
        <taxon>Pseudomonadota</taxon>
        <taxon>Gammaproteobacteria</taxon>
        <taxon>Lysobacterales</taxon>
        <taxon>Rhodanobacteraceae</taxon>
        <taxon>Dyella</taxon>
    </lineage>
</organism>
<dbReference type="Proteomes" id="UP000274358">
    <property type="component" value="Unassembled WGS sequence"/>
</dbReference>
<feature type="chain" id="PRO_5018599231" evidence="1">
    <location>
        <begin position="28"/>
        <end position="242"/>
    </location>
</feature>
<comment type="caution">
    <text evidence="2">The sequence shown here is derived from an EMBL/GenBank/DDBJ whole genome shotgun (WGS) entry which is preliminary data.</text>
</comment>
<keyword evidence="3" id="KW-1185">Reference proteome</keyword>
<reference evidence="2 3" key="1">
    <citation type="submission" date="2018-12" db="EMBL/GenBank/DDBJ databases">
        <title>Dyella dinghuensis sp. nov. DHOA06 and Dyella choica sp. nov. 4M-K27, isolated from forest soil.</title>
        <authorList>
            <person name="Qiu L.-H."/>
            <person name="Gao Z.-H."/>
        </authorList>
    </citation>
    <scope>NUCLEOTIDE SEQUENCE [LARGE SCALE GENOMIC DNA]</scope>
    <source>
        <strain evidence="2 3">4M-K27</strain>
    </source>
</reference>
<sequence length="242" mass="26082">MRARSFALWPAMMATMLCTTLTQPVMSAPAGNDALDAMNAAQGTAQRHAAERGLFDLGNRLMALPNPATPIFAVSDYRELRRARIGVGFEVNLIDPQALLSGNSIGASTYPSNEWRFVVTVDNQAVGLVTVAPLHGQWKMVSAGASEMAQEISHIVSQYSRQDPAARLRFLRSQQSVADLVEVTSAGKNPAPRYVPLLSARIMLKQSDVATDTVAPALAEPEVTDELRASIQRGLGAHSFTH</sequence>